<dbReference type="EC" id="2.4.-.-" evidence="2"/>
<name>A0ABV5H340_9FLAO</name>
<keyword evidence="2" id="KW-0808">Transferase</keyword>
<evidence type="ECO:0000313" key="2">
    <source>
        <dbReference type="EMBL" id="MFB9106320.1"/>
    </source>
</evidence>
<dbReference type="RefSeq" id="WP_290270153.1">
    <property type="nucleotide sequence ID" value="NZ_JAUFQP010000010.1"/>
</dbReference>
<dbReference type="EMBL" id="JBHMFA010000017">
    <property type="protein sequence ID" value="MFB9106320.1"/>
    <property type="molecule type" value="Genomic_DNA"/>
</dbReference>
<dbReference type="GO" id="GO:0016757">
    <property type="term" value="F:glycosyltransferase activity"/>
    <property type="evidence" value="ECO:0007669"/>
    <property type="project" value="UniProtKB-KW"/>
</dbReference>
<dbReference type="Pfam" id="PF00535">
    <property type="entry name" value="Glycos_transf_2"/>
    <property type="match status" value="1"/>
</dbReference>
<dbReference type="Gene3D" id="3.90.550.10">
    <property type="entry name" value="Spore Coat Polysaccharide Biosynthesis Protein SpsA, Chain A"/>
    <property type="match status" value="1"/>
</dbReference>
<dbReference type="InterPro" id="IPR029044">
    <property type="entry name" value="Nucleotide-diphossugar_trans"/>
</dbReference>
<dbReference type="InterPro" id="IPR001173">
    <property type="entry name" value="Glyco_trans_2-like"/>
</dbReference>
<proteinExistence type="predicted"/>
<keyword evidence="2" id="KW-0328">Glycosyltransferase</keyword>
<dbReference type="CDD" id="cd04186">
    <property type="entry name" value="GT_2_like_c"/>
    <property type="match status" value="1"/>
</dbReference>
<dbReference type="PANTHER" id="PTHR43179">
    <property type="entry name" value="RHAMNOSYLTRANSFERASE WBBL"/>
    <property type="match status" value="1"/>
</dbReference>
<dbReference type="PANTHER" id="PTHR43179:SF7">
    <property type="entry name" value="RHAMNOSYLTRANSFERASE WBBL"/>
    <property type="match status" value="1"/>
</dbReference>
<evidence type="ECO:0000259" key="1">
    <source>
        <dbReference type="Pfam" id="PF00535"/>
    </source>
</evidence>
<evidence type="ECO:0000313" key="3">
    <source>
        <dbReference type="Proteomes" id="UP001589590"/>
    </source>
</evidence>
<sequence length="312" mass="37018">MIDVSCIIINYNTSKYTFEAVESILKKQNEDISYEIIIVDNASKQEDYIQLKSNLDALNLSNIKLIRSKINTGFGAGNMIGVQHSASCKYYAFINNDTLQISTNFLKDLKDFMEQNPDTGICSPQMLDEERNFRVTIDHFSTIKREIFRRPILEKLFPKKYLNRKTTYNKPTKVHYVQGSFMFVEAKTFNEIGGFDRNIFLYYEESDLSWRFLKQKNKNTYLIPSIEYIHYKGISTKKNIDIKIEQKISLLYYINKHYGWLHHQVLLKWYIIRYFFTSIIKPKYWKLFYVLLIGAPLSKSLMQKQRVLNLDK</sequence>
<keyword evidence="3" id="KW-1185">Reference proteome</keyword>
<comment type="caution">
    <text evidence="2">The sequence shown here is derived from an EMBL/GenBank/DDBJ whole genome shotgun (WGS) entry which is preliminary data.</text>
</comment>
<accession>A0ABV5H340</accession>
<feature type="domain" description="Glycosyltransferase 2-like" evidence="1">
    <location>
        <begin position="5"/>
        <end position="188"/>
    </location>
</feature>
<reference evidence="2 3" key="1">
    <citation type="submission" date="2024-09" db="EMBL/GenBank/DDBJ databases">
        <authorList>
            <person name="Sun Q."/>
            <person name="Mori K."/>
        </authorList>
    </citation>
    <scope>NUCLEOTIDE SEQUENCE [LARGE SCALE GENOMIC DNA]</scope>
    <source>
        <strain evidence="2 3">CECT 8300</strain>
    </source>
</reference>
<dbReference type="SUPFAM" id="SSF53448">
    <property type="entry name" value="Nucleotide-diphospho-sugar transferases"/>
    <property type="match status" value="1"/>
</dbReference>
<dbReference type="Proteomes" id="UP001589590">
    <property type="component" value="Unassembled WGS sequence"/>
</dbReference>
<organism evidence="2 3">
    <name type="scientific">Algibacter miyuki</name>
    <dbReference type="NCBI Taxonomy" id="1306933"/>
    <lineage>
        <taxon>Bacteria</taxon>
        <taxon>Pseudomonadati</taxon>
        <taxon>Bacteroidota</taxon>
        <taxon>Flavobacteriia</taxon>
        <taxon>Flavobacteriales</taxon>
        <taxon>Flavobacteriaceae</taxon>
        <taxon>Algibacter</taxon>
    </lineage>
</organism>
<protein>
    <submittedName>
        <fullName evidence="2">Glycosyltransferase family 2 protein</fullName>
        <ecNumber evidence="2">2.4.-.-</ecNumber>
    </submittedName>
</protein>
<gene>
    <name evidence="2" type="ORF">ACFFU1_15550</name>
</gene>